<feature type="domain" description="Radical SAM core" evidence="5">
    <location>
        <begin position="20"/>
        <end position="263"/>
    </location>
</feature>
<evidence type="ECO:0000313" key="6">
    <source>
        <dbReference type="EMBL" id="GES01245.1"/>
    </source>
</evidence>
<evidence type="ECO:0000256" key="4">
    <source>
        <dbReference type="ARBA" id="ARBA00023014"/>
    </source>
</evidence>
<reference evidence="6 7" key="1">
    <citation type="submission" date="2019-10" db="EMBL/GenBank/DDBJ databases">
        <title>Whole genome shotgun sequence of Acrocarpospora corrugata NBRC 13972.</title>
        <authorList>
            <person name="Ichikawa N."/>
            <person name="Kimura A."/>
            <person name="Kitahashi Y."/>
            <person name="Komaki H."/>
            <person name="Oguchi A."/>
        </authorList>
    </citation>
    <scope>NUCLEOTIDE SEQUENCE [LARGE SCALE GENOMIC DNA]</scope>
    <source>
        <strain evidence="6 7">NBRC 13972</strain>
    </source>
</reference>
<keyword evidence="3" id="KW-0408">Iron</keyword>
<dbReference type="GO" id="GO:0051536">
    <property type="term" value="F:iron-sulfur cluster binding"/>
    <property type="evidence" value="ECO:0007669"/>
    <property type="project" value="UniProtKB-KW"/>
</dbReference>
<evidence type="ECO:0000313" key="7">
    <source>
        <dbReference type="Proteomes" id="UP000334990"/>
    </source>
</evidence>
<dbReference type="AlphaFoldDB" id="A0A5M3VWP8"/>
<keyword evidence="4" id="KW-0411">Iron-sulfur</keyword>
<dbReference type="SFLD" id="SFLDG01072">
    <property type="entry name" value="dehydrogenase_like"/>
    <property type="match status" value="1"/>
</dbReference>
<protein>
    <submittedName>
        <fullName evidence="6">Radical SAM protein</fullName>
    </submittedName>
</protein>
<dbReference type="GO" id="GO:0016491">
    <property type="term" value="F:oxidoreductase activity"/>
    <property type="evidence" value="ECO:0007669"/>
    <property type="project" value="InterPro"/>
</dbReference>
<proteinExistence type="predicted"/>
<dbReference type="Pfam" id="PF04055">
    <property type="entry name" value="Radical_SAM"/>
    <property type="match status" value="1"/>
</dbReference>
<dbReference type="GO" id="GO:0046872">
    <property type="term" value="F:metal ion binding"/>
    <property type="evidence" value="ECO:0007669"/>
    <property type="project" value="UniProtKB-KW"/>
</dbReference>
<keyword evidence="1" id="KW-0949">S-adenosyl-L-methionine</keyword>
<dbReference type="PANTHER" id="PTHR43273">
    <property type="entry name" value="ANAEROBIC SULFATASE-MATURATING ENZYME HOMOLOG ASLB-RELATED"/>
    <property type="match status" value="1"/>
</dbReference>
<name>A0A5M3VWP8_9ACTN</name>
<dbReference type="InterPro" id="IPR007197">
    <property type="entry name" value="rSAM"/>
</dbReference>
<dbReference type="InterPro" id="IPR013785">
    <property type="entry name" value="Aldolase_TIM"/>
</dbReference>
<evidence type="ECO:0000256" key="1">
    <source>
        <dbReference type="ARBA" id="ARBA00022691"/>
    </source>
</evidence>
<comment type="caution">
    <text evidence="6">The sequence shown here is derived from an EMBL/GenBank/DDBJ whole genome shotgun (WGS) entry which is preliminary data.</text>
</comment>
<dbReference type="SFLD" id="SFLDG01067">
    <property type="entry name" value="SPASM/twitch_domain_containing"/>
    <property type="match status" value="1"/>
</dbReference>
<keyword evidence="7" id="KW-1185">Reference proteome</keyword>
<dbReference type="CDD" id="cd01335">
    <property type="entry name" value="Radical_SAM"/>
    <property type="match status" value="1"/>
</dbReference>
<organism evidence="6 7">
    <name type="scientific">Acrocarpospora corrugata</name>
    <dbReference type="NCBI Taxonomy" id="35763"/>
    <lineage>
        <taxon>Bacteria</taxon>
        <taxon>Bacillati</taxon>
        <taxon>Actinomycetota</taxon>
        <taxon>Actinomycetes</taxon>
        <taxon>Streptosporangiales</taxon>
        <taxon>Streptosporangiaceae</taxon>
        <taxon>Acrocarpospora</taxon>
    </lineage>
</organism>
<evidence type="ECO:0000256" key="3">
    <source>
        <dbReference type="ARBA" id="ARBA00023004"/>
    </source>
</evidence>
<dbReference type="NCBIfam" id="TIGR04269">
    <property type="entry name" value="SAM_SPASM_FxsB"/>
    <property type="match status" value="1"/>
</dbReference>
<accession>A0A5M3VWP8</accession>
<dbReference type="Gene3D" id="3.20.20.70">
    <property type="entry name" value="Aldolase class I"/>
    <property type="match status" value="1"/>
</dbReference>
<dbReference type="SFLD" id="SFLDG01386">
    <property type="entry name" value="main_SPASM_domain-containing"/>
    <property type="match status" value="1"/>
</dbReference>
<dbReference type="InterPro" id="IPR026335">
    <property type="entry name" value="rSAM_SPASM_FxsB"/>
</dbReference>
<dbReference type="Proteomes" id="UP000334990">
    <property type="component" value="Unassembled WGS sequence"/>
</dbReference>
<dbReference type="SUPFAM" id="SSF102114">
    <property type="entry name" value="Radical SAM enzymes"/>
    <property type="match status" value="1"/>
</dbReference>
<evidence type="ECO:0000259" key="5">
    <source>
        <dbReference type="PROSITE" id="PS51918"/>
    </source>
</evidence>
<dbReference type="InterPro" id="IPR023867">
    <property type="entry name" value="Sulphatase_maturase_rSAM"/>
</dbReference>
<sequence length="398" mass="44106">MHEWPSTLDVTRLMTGGWQPTPFRQFILKIYSRCDLACDYCYMYEMADSSWRGRPLYMDDATIDAAAVRIGEHAARHGLRDIEVILHGGEPLLAGQDRIRSIVSRVRAAAGDKVRVKVTLQTNAVLLTDGFLRVLDELDVRIGVSLDGDQVMHDRSRKRANGRGSHGDVMAALTRLTEGYRHLFSGLLCTVDLRNDPVGAYQALLEFGPPAIDFLLPHGNWVVPPPSLYPASTATPYADWLIPIFDRWYGSPRRATYVRLFGEIIHLLLGGASRTEQIGISPVAMVVIETDGSIEQSDLLKSAYEGAPYTGLHVSRDSLDDVLKLPSIAARQIGVEALCATCLDCPVHTVCGAGLYAHRYKEENGFANPSIYCRDLFRFIHHIKDTVEADLAARSEGL</sequence>
<dbReference type="InterPro" id="IPR058240">
    <property type="entry name" value="rSAM_sf"/>
</dbReference>
<dbReference type="EMBL" id="BLAD01000049">
    <property type="protein sequence ID" value="GES01245.1"/>
    <property type="molecule type" value="Genomic_DNA"/>
</dbReference>
<dbReference type="PROSITE" id="PS51918">
    <property type="entry name" value="RADICAL_SAM"/>
    <property type="match status" value="1"/>
</dbReference>
<dbReference type="PANTHER" id="PTHR43273:SF8">
    <property type="entry name" value="RADICAL SAM DOMAIN PROTEIN"/>
    <property type="match status" value="1"/>
</dbReference>
<gene>
    <name evidence="6" type="ORF">Acor_33090</name>
</gene>
<evidence type="ECO:0000256" key="2">
    <source>
        <dbReference type="ARBA" id="ARBA00022723"/>
    </source>
</evidence>
<keyword evidence="2" id="KW-0479">Metal-binding</keyword>
<dbReference type="SFLD" id="SFLDS00029">
    <property type="entry name" value="Radical_SAM"/>
    <property type="match status" value="1"/>
</dbReference>